<proteinExistence type="predicted"/>
<name>A0A0B6XX14_9EUPU</name>
<dbReference type="AlphaFoldDB" id="A0A0B6XX14"/>
<accession>A0A0B6XX14</accession>
<reference evidence="1" key="1">
    <citation type="submission" date="2014-12" db="EMBL/GenBank/DDBJ databases">
        <title>Insight into the proteome of Arion vulgaris.</title>
        <authorList>
            <person name="Aradska J."/>
            <person name="Bulat T."/>
            <person name="Smidak R."/>
            <person name="Sarate P."/>
            <person name="Gangsoo J."/>
            <person name="Sialana F."/>
            <person name="Bilban M."/>
            <person name="Lubec G."/>
        </authorList>
    </citation>
    <scope>NUCLEOTIDE SEQUENCE</scope>
    <source>
        <tissue evidence="1">Skin</tissue>
    </source>
</reference>
<evidence type="ECO:0000313" key="1">
    <source>
        <dbReference type="EMBL" id="CEK47835.1"/>
    </source>
</evidence>
<dbReference type="EMBL" id="HACG01000970">
    <property type="protein sequence ID" value="CEK47835.1"/>
    <property type="molecule type" value="Transcribed_RNA"/>
</dbReference>
<gene>
    <name evidence="1" type="primary">ORF2380</name>
</gene>
<sequence>TSNDMPCKSQCYSLLAPAPQERSCFTNDTGPLCVCPDMLIYQVSYSVCSSSYAHLNHEVTSIKLHVS</sequence>
<feature type="non-terminal residue" evidence="1">
    <location>
        <position position="67"/>
    </location>
</feature>
<organism evidence="1">
    <name type="scientific">Arion vulgaris</name>
    <dbReference type="NCBI Taxonomy" id="1028688"/>
    <lineage>
        <taxon>Eukaryota</taxon>
        <taxon>Metazoa</taxon>
        <taxon>Spiralia</taxon>
        <taxon>Lophotrochozoa</taxon>
        <taxon>Mollusca</taxon>
        <taxon>Gastropoda</taxon>
        <taxon>Heterobranchia</taxon>
        <taxon>Euthyneura</taxon>
        <taxon>Panpulmonata</taxon>
        <taxon>Eupulmonata</taxon>
        <taxon>Stylommatophora</taxon>
        <taxon>Helicina</taxon>
        <taxon>Arionoidea</taxon>
        <taxon>Arionidae</taxon>
        <taxon>Arion</taxon>
    </lineage>
</organism>
<protein>
    <submittedName>
        <fullName evidence="1">Uncharacterized protein</fullName>
    </submittedName>
</protein>
<feature type="non-terminal residue" evidence="1">
    <location>
        <position position="1"/>
    </location>
</feature>